<dbReference type="InterPro" id="IPR000836">
    <property type="entry name" value="PRTase_dom"/>
</dbReference>
<dbReference type="CDD" id="cd01427">
    <property type="entry name" value="HAD_like"/>
    <property type="match status" value="1"/>
</dbReference>
<dbReference type="InterPro" id="IPR041492">
    <property type="entry name" value="HAD_2"/>
</dbReference>
<dbReference type="PANTHER" id="PTHR43434">
    <property type="entry name" value="PHOSPHOGLYCOLATE PHOSPHATASE"/>
    <property type="match status" value="1"/>
</dbReference>
<evidence type="ECO:0000313" key="7">
    <source>
        <dbReference type="EMBL" id="PLE24709.1"/>
    </source>
</evidence>
<evidence type="ECO:0000256" key="5">
    <source>
        <dbReference type="ARBA" id="ARBA00022723"/>
    </source>
</evidence>
<evidence type="ECO:0000259" key="6">
    <source>
        <dbReference type="Pfam" id="PF00156"/>
    </source>
</evidence>
<dbReference type="GO" id="GO:0008967">
    <property type="term" value="F:phosphoglycolate phosphatase activity"/>
    <property type="evidence" value="ECO:0007669"/>
    <property type="project" value="UniProtKB-EC"/>
</dbReference>
<dbReference type="InterPro" id="IPR023214">
    <property type="entry name" value="HAD_sf"/>
</dbReference>
<dbReference type="EMBL" id="NCMJ01000161">
    <property type="protein sequence ID" value="PLE24709.1"/>
    <property type="molecule type" value="Genomic_DNA"/>
</dbReference>
<dbReference type="InterPro" id="IPR036412">
    <property type="entry name" value="HAD-like_sf"/>
</dbReference>
<name>A0A9Q5ZUV3_KLEPN</name>
<evidence type="ECO:0000313" key="8">
    <source>
        <dbReference type="Proteomes" id="UP000234439"/>
    </source>
</evidence>
<evidence type="ECO:0000256" key="1">
    <source>
        <dbReference type="ARBA" id="ARBA00000830"/>
    </source>
</evidence>
<protein>
    <recommendedName>
        <fullName evidence="4">phosphoglycolate phosphatase</fullName>
        <ecNumber evidence="4">3.1.3.18</ecNumber>
    </recommendedName>
</protein>
<evidence type="ECO:0000256" key="3">
    <source>
        <dbReference type="ARBA" id="ARBA00006171"/>
    </source>
</evidence>
<dbReference type="GO" id="GO:0046872">
    <property type="term" value="F:metal ion binding"/>
    <property type="evidence" value="ECO:0007669"/>
    <property type="project" value="UniProtKB-KW"/>
</dbReference>
<dbReference type="Gene3D" id="3.40.50.2020">
    <property type="match status" value="1"/>
</dbReference>
<dbReference type="InterPro" id="IPR006439">
    <property type="entry name" value="HAD-SF_hydro_IA"/>
</dbReference>
<comment type="similarity">
    <text evidence="3">Belongs to the HAD-like hydrolase superfamily. CbbY/CbbZ/Gph/YieH family.</text>
</comment>
<comment type="catalytic activity">
    <reaction evidence="1">
        <text>2-phosphoglycolate + H2O = glycolate + phosphate</text>
        <dbReference type="Rhea" id="RHEA:14369"/>
        <dbReference type="ChEBI" id="CHEBI:15377"/>
        <dbReference type="ChEBI" id="CHEBI:29805"/>
        <dbReference type="ChEBI" id="CHEBI:43474"/>
        <dbReference type="ChEBI" id="CHEBI:58033"/>
        <dbReference type="EC" id="3.1.3.18"/>
    </reaction>
</comment>
<evidence type="ECO:0000256" key="4">
    <source>
        <dbReference type="ARBA" id="ARBA00013078"/>
    </source>
</evidence>
<dbReference type="GO" id="GO:0006281">
    <property type="term" value="P:DNA repair"/>
    <property type="evidence" value="ECO:0007669"/>
    <property type="project" value="TreeGrafter"/>
</dbReference>
<dbReference type="Proteomes" id="UP000234439">
    <property type="component" value="Unassembled WGS sequence"/>
</dbReference>
<comment type="caution">
    <text evidence="7">The sequence shown here is derived from an EMBL/GenBank/DDBJ whole genome shotgun (WGS) entry which is preliminary data.</text>
</comment>
<comment type="pathway">
    <text evidence="2">Organic acid metabolism; glycolate biosynthesis; glycolate from 2-phosphoglycolate: step 1/1.</text>
</comment>
<keyword evidence="5" id="KW-0479">Metal-binding</keyword>
<sequence>MELKMFELCIFDLDNTLIHTDDLKEIRESLANNDDEGILDDLSEALEEDVDRIIYSQDLIQEIISRHPNIFLIIFTRSPRSYTEAVLAWAYPDIEWDMLVCYEDVRPTKPYGKGIHYAMKEFDIDDLERVIMIGDTDVDIKAAYNAGCFAVLDKSGWPYKYAQGHWNALGLIPDAIINSPEIILDVLDEPCKFLPSLECLLSSDYIISKRFDKLNHFIPKAIGGDTTTFPIYSAGRNFSNYESLSYKRYEHSLTNSIENNKSSTNFPAQWISSLREFLRTECAGFFGATTTIITCVPHRPGRVPRLEHLLNQLMISLANDPIEHCNVILVPDLLAYRDGVRSQHGEHLSHGDRFMNVRDHLITGNVSKLALADKVLVVDDVVTTGASLIYASKYLKDAGARNVILFALAKNISDILR</sequence>
<dbReference type="Gene3D" id="3.40.50.1000">
    <property type="entry name" value="HAD superfamily/HAD-like"/>
    <property type="match status" value="1"/>
</dbReference>
<dbReference type="PANTHER" id="PTHR43434:SF1">
    <property type="entry name" value="PHOSPHOGLYCOLATE PHOSPHATASE"/>
    <property type="match status" value="1"/>
</dbReference>
<proteinExistence type="inferred from homology"/>
<dbReference type="SUPFAM" id="SSF53271">
    <property type="entry name" value="PRTase-like"/>
    <property type="match status" value="1"/>
</dbReference>
<dbReference type="InterPro" id="IPR029057">
    <property type="entry name" value="PRTase-like"/>
</dbReference>
<dbReference type="EC" id="3.1.3.18" evidence="4"/>
<gene>
    <name evidence="7" type="ORF">B6I68_26445</name>
</gene>
<dbReference type="InterPro" id="IPR050155">
    <property type="entry name" value="HAD-like_hydrolase_sf"/>
</dbReference>
<accession>A0A9Q5ZUV3</accession>
<dbReference type="Pfam" id="PF00156">
    <property type="entry name" value="Pribosyltran"/>
    <property type="match status" value="1"/>
</dbReference>
<feature type="domain" description="Phosphoribosyltransferase" evidence="6">
    <location>
        <begin position="342"/>
        <end position="414"/>
    </location>
</feature>
<reference evidence="7 8" key="1">
    <citation type="journal article" date="2017" name="J. Infect. Dis.">
        <title>An Analysis of the Epidemic of Klebsiella pneumoniae Carbapenemase-Producing K. pneumoniae: Convergence of Two Evolutionary Mechanisms Creates the Perfect Storm.</title>
        <authorList>
            <person name="Rojas L.J."/>
            <person name="Weinstock G.M."/>
            <person name="De La Cadena E."/>
            <person name="Diaz L."/>
            <person name="Rios R."/>
            <person name="Hanson B.M."/>
            <person name="Brown J.S."/>
            <person name="Vats P."/>
            <person name="Phillips D.S."/>
            <person name="Nguyen H."/>
            <person name="Hujer K.M."/>
            <person name="Correa A."/>
            <person name="Adams M.D."/>
            <person name="Perez F."/>
            <person name="Sodergren E."/>
            <person name="Narechania A."/>
            <person name="Planet P.J."/>
            <person name="Villegas M.V."/>
            <person name="Bonomo R.A."/>
            <person name="Arias C.A."/>
        </authorList>
    </citation>
    <scope>NUCLEOTIDE SEQUENCE [LARGE SCALE GENOMIC DNA]</scope>
    <source>
        <strain evidence="7 8">COL-Kpn30</strain>
    </source>
</reference>
<dbReference type="Pfam" id="PF13419">
    <property type="entry name" value="HAD_2"/>
    <property type="match status" value="1"/>
</dbReference>
<dbReference type="AlphaFoldDB" id="A0A9Q5ZUV3"/>
<dbReference type="NCBIfam" id="TIGR01549">
    <property type="entry name" value="HAD-SF-IA-v1"/>
    <property type="match status" value="1"/>
</dbReference>
<organism evidence="7 8">
    <name type="scientific">Klebsiella pneumoniae</name>
    <dbReference type="NCBI Taxonomy" id="573"/>
    <lineage>
        <taxon>Bacteria</taxon>
        <taxon>Pseudomonadati</taxon>
        <taxon>Pseudomonadota</taxon>
        <taxon>Gammaproteobacteria</taxon>
        <taxon>Enterobacterales</taxon>
        <taxon>Enterobacteriaceae</taxon>
        <taxon>Klebsiella/Raoultella group</taxon>
        <taxon>Klebsiella</taxon>
        <taxon>Klebsiella pneumoniae complex</taxon>
    </lineage>
</organism>
<evidence type="ECO:0000256" key="2">
    <source>
        <dbReference type="ARBA" id="ARBA00004818"/>
    </source>
</evidence>
<dbReference type="SUPFAM" id="SSF56784">
    <property type="entry name" value="HAD-like"/>
    <property type="match status" value="1"/>
</dbReference>